<evidence type="ECO:0000313" key="2">
    <source>
        <dbReference type="Proteomes" id="UP000675881"/>
    </source>
</evidence>
<dbReference type="AlphaFoldDB" id="A0A7R8H4I7"/>
<name>A0A7R8H4I7_LEPSM</name>
<dbReference type="Proteomes" id="UP000675881">
    <property type="component" value="Chromosome 15"/>
</dbReference>
<gene>
    <name evidence="1" type="ORF">LSAA_5854</name>
</gene>
<evidence type="ECO:0000313" key="1">
    <source>
        <dbReference type="EMBL" id="CAF2860190.1"/>
    </source>
</evidence>
<proteinExistence type="predicted"/>
<reference evidence="1" key="1">
    <citation type="submission" date="2021-02" db="EMBL/GenBank/DDBJ databases">
        <authorList>
            <person name="Bekaert M."/>
        </authorList>
    </citation>
    <scope>NUCLEOTIDE SEQUENCE</scope>
    <source>
        <strain evidence="1">IoA-00</strain>
    </source>
</reference>
<accession>A0A7R8H4I7</accession>
<keyword evidence="2" id="KW-1185">Reference proteome</keyword>
<sequence length="196" mass="20185">MKSFAICTFVLCSTISINAGPFLRRTRRDSPPVSSYGGEQVGAASSSGADITSFGGSAGGVVAGGSSSAHLAKHVPIPFSEIAEAIAAQIPFATKELLWDLLQPLLDLMLDLVICTSVICSAINIDAGSFFRKTGRNTPPHSSYGAGQAWWICQSPSDGSAGSSLGGSASPAIAIFSQTNNAPETLGENSDFHNAF</sequence>
<dbReference type="EMBL" id="HG994594">
    <property type="protein sequence ID" value="CAF2860190.1"/>
    <property type="molecule type" value="Genomic_DNA"/>
</dbReference>
<organism evidence="1 2">
    <name type="scientific">Lepeophtheirus salmonis</name>
    <name type="common">Salmon louse</name>
    <name type="synonym">Caligus salmonis</name>
    <dbReference type="NCBI Taxonomy" id="72036"/>
    <lineage>
        <taxon>Eukaryota</taxon>
        <taxon>Metazoa</taxon>
        <taxon>Ecdysozoa</taxon>
        <taxon>Arthropoda</taxon>
        <taxon>Crustacea</taxon>
        <taxon>Multicrustacea</taxon>
        <taxon>Hexanauplia</taxon>
        <taxon>Copepoda</taxon>
        <taxon>Siphonostomatoida</taxon>
        <taxon>Caligidae</taxon>
        <taxon>Lepeophtheirus</taxon>
    </lineage>
</organism>
<protein>
    <submittedName>
        <fullName evidence="1">(salmon louse) hypothetical protein</fullName>
    </submittedName>
</protein>